<keyword evidence="1" id="KW-0732">Signal</keyword>
<dbReference type="CDD" id="cd04221">
    <property type="entry name" value="MauL"/>
    <property type="match status" value="1"/>
</dbReference>
<organism evidence="2 3">
    <name type="scientific">Alteromonas genovensis</name>
    <dbReference type="NCBI Taxonomy" id="471225"/>
    <lineage>
        <taxon>Bacteria</taxon>
        <taxon>Pseudomonadati</taxon>
        <taxon>Pseudomonadota</taxon>
        <taxon>Gammaproteobacteria</taxon>
        <taxon>Alteromonadales</taxon>
        <taxon>Alteromonadaceae</taxon>
        <taxon>Alteromonas/Salinimonas group</taxon>
        <taxon>Alteromonas</taxon>
    </lineage>
</organism>
<feature type="signal peptide" evidence="1">
    <location>
        <begin position="1"/>
        <end position="28"/>
    </location>
</feature>
<evidence type="ECO:0000256" key="1">
    <source>
        <dbReference type="SAM" id="SignalP"/>
    </source>
</evidence>
<sequence length="244" mass="26421">MVKKVVEFRTLLNYALLFTLSFSLSCAAATSTVTVVDQNNKPVSNAVVAFLPVPNELNTSPSVTATTHQETAKHAATGSIQSDGEQVAIMDQVDKQFLPRVIAIQKGQRVKFPNSDDIRHHVYSFSPTKPFEIKLYKGSNVDPVLFDKAGIGTLGCNIHDGMVGHIYVSDGEITSVSDSNGIASFDQLVPESVIVWHKDLSIDGSLKVKVMLEESDSTSIASVKLVRRAPPTKKRTFGASRFGG</sequence>
<dbReference type="PROSITE" id="PS51257">
    <property type="entry name" value="PROKAR_LIPOPROTEIN"/>
    <property type="match status" value="1"/>
</dbReference>
<dbReference type="Gene3D" id="2.60.40.420">
    <property type="entry name" value="Cupredoxins - blue copper proteins"/>
    <property type="match status" value="1"/>
</dbReference>
<dbReference type="RefSeq" id="WP_163107335.1">
    <property type="nucleotide sequence ID" value="NZ_JAAAWO010000012.1"/>
</dbReference>
<dbReference type="SUPFAM" id="SSF49503">
    <property type="entry name" value="Cupredoxins"/>
    <property type="match status" value="1"/>
</dbReference>
<proteinExistence type="predicted"/>
<protein>
    <submittedName>
        <fullName evidence="2">Methylamine utilization protein</fullName>
    </submittedName>
</protein>
<keyword evidence="3" id="KW-1185">Reference proteome</keyword>
<name>A0A6N9TQ32_9ALTE</name>
<feature type="chain" id="PRO_5026775812" evidence="1">
    <location>
        <begin position="29"/>
        <end position="244"/>
    </location>
</feature>
<dbReference type="InterPro" id="IPR008972">
    <property type="entry name" value="Cupredoxin"/>
</dbReference>
<reference evidence="2 3" key="1">
    <citation type="submission" date="2020-01" db="EMBL/GenBank/DDBJ databases">
        <title>Genomes of bacteria type strains.</title>
        <authorList>
            <person name="Chen J."/>
            <person name="Zhu S."/>
            <person name="Yang J."/>
        </authorList>
    </citation>
    <scope>NUCLEOTIDE SEQUENCE [LARGE SCALE GENOMIC DNA]</scope>
    <source>
        <strain evidence="2 3">LMG 24078</strain>
    </source>
</reference>
<dbReference type="Proteomes" id="UP000471381">
    <property type="component" value="Unassembled WGS sequence"/>
</dbReference>
<evidence type="ECO:0000313" key="3">
    <source>
        <dbReference type="Proteomes" id="UP000471381"/>
    </source>
</evidence>
<gene>
    <name evidence="2" type="ORF">GTQ48_14640</name>
</gene>
<dbReference type="AlphaFoldDB" id="A0A6N9TQ32"/>
<evidence type="ECO:0000313" key="2">
    <source>
        <dbReference type="EMBL" id="NDW16748.1"/>
    </source>
</evidence>
<accession>A0A6N9TQ32</accession>
<dbReference type="InterPro" id="IPR034242">
    <property type="entry name" value="MauL"/>
</dbReference>
<comment type="caution">
    <text evidence="2">The sequence shown here is derived from an EMBL/GenBank/DDBJ whole genome shotgun (WGS) entry which is preliminary data.</text>
</comment>
<dbReference type="EMBL" id="JAAAWO010000012">
    <property type="protein sequence ID" value="NDW16748.1"/>
    <property type="molecule type" value="Genomic_DNA"/>
</dbReference>